<organism evidence="5 6">
    <name type="scientific">Pseudoalteromonas xiamenensis</name>
    <dbReference type="NCBI Taxonomy" id="882626"/>
    <lineage>
        <taxon>Bacteria</taxon>
        <taxon>Pseudomonadati</taxon>
        <taxon>Pseudomonadota</taxon>
        <taxon>Gammaproteobacteria</taxon>
        <taxon>Alteromonadales</taxon>
        <taxon>Pseudoalteromonadaceae</taxon>
        <taxon>Pseudoalteromonas</taxon>
    </lineage>
</organism>
<dbReference type="InterPro" id="IPR033248">
    <property type="entry name" value="Transketolase_C"/>
</dbReference>
<dbReference type="Pfam" id="PF02779">
    <property type="entry name" value="Transket_pyr"/>
    <property type="match status" value="1"/>
</dbReference>
<dbReference type="SUPFAM" id="SSF52518">
    <property type="entry name" value="Thiamin diphosphate-binding fold (THDP-binding)"/>
    <property type="match status" value="1"/>
</dbReference>
<dbReference type="InterPro" id="IPR029061">
    <property type="entry name" value="THDP-binding"/>
</dbReference>
<dbReference type="InterPro" id="IPR005475">
    <property type="entry name" value="Transketolase-like_Pyr-bd"/>
</dbReference>
<sequence length="305" mass="33513">MRNAFAQVLTDLAKSDDSIALFYADIGNRLFNDLKEVAPTRTINAGIAEANMASMAAGAAKMGLKPFIYTITPFTTARNFEQIKIDIAYSKQPVIIVGTGSGLSYANLGPTHHSFEDIALMRALPNMTIVCPADSLELKALMPKLLDVKGLVFFRIGKKNEPLVHEELPQLEVGKAFVMKEGEKIAILATGTIFPVANLTFDLLKQAGFNPELVSFHTIKPLDTAYLAYLAETFDHVVTIEEHNVNGGFGSAVLEWMSEQSKAPRVHRFGIPDEFIDQVHSQDDARAKVGLTGKDIFNKLINNFK</sequence>
<reference evidence="5" key="1">
    <citation type="submission" date="2021-03" db="EMBL/GenBank/DDBJ databases">
        <title>Complete Genome of Pseudoalteromonas xiamenensis STKMTI.2, a new potential marine bacterium producing anti-Vibrio compounds.</title>
        <authorList>
            <person name="Handayani D.P."/>
            <person name="Isnansetyo A."/>
            <person name="Istiqomah I."/>
            <person name="Jumina J."/>
        </authorList>
    </citation>
    <scope>NUCLEOTIDE SEQUENCE</scope>
    <source>
        <strain evidence="5">STKMTI.2</strain>
    </source>
</reference>
<dbReference type="Pfam" id="PF02780">
    <property type="entry name" value="Transketolase_C"/>
    <property type="match status" value="1"/>
</dbReference>
<comment type="cofactor">
    <cofactor evidence="1">
        <name>thiamine diphosphate</name>
        <dbReference type="ChEBI" id="CHEBI:58937"/>
    </cofactor>
</comment>
<dbReference type="RefSeq" id="WP_208842688.1">
    <property type="nucleotide sequence ID" value="NZ_CP072133.1"/>
</dbReference>
<dbReference type="FunFam" id="3.40.50.970:FF:000129">
    <property type="entry name" value="Transketolase"/>
    <property type="match status" value="1"/>
</dbReference>
<dbReference type="PANTHER" id="PTHR43825">
    <property type="entry name" value="PYRUVATE DEHYDROGENASE E1 COMPONENT"/>
    <property type="match status" value="1"/>
</dbReference>
<evidence type="ECO:0000256" key="3">
    <source>
        <dbReference type="ARBA" id="ARBA00023052"/>
    </source>
</evidence>
<dbReference type="Gene3D" id="3.40.50.920">
    <property type="match status" value="1"/>
</dbReference>
<protein>
    <submittedName>
        <fullName evidence="5">Transketolase</fullName>
    </submittedName>
</protein>
<evidence type="ECO:0000256" key="2">
    <source>
        <dbReference type="ARBA" id="ARBA00007131"/>
    </source>
</evidence>
<evidence type="ECO:0000256" key="1">
    <source>
        <dbReference type="ARBA" id="ARBA00001964"/>
    </source>
</evidence>
<name>A0A975DIR3_9GAMM</name>
<dbReference type="Proteomes" id="UP000664904">
    <property type="component" value="Chromosome"/>
</dbReference>
<dbReference type="Gene3D" id="3.40.50.970">
    <property type="match status" value="1"/>
</dbReference>
<dbReference type="AlphaFoldDB" id="A0A975DIR3"/>
<dbReference type="EMBL" id="CP072133">
    <property type="protein sequence ID" value="QTH71046.1"/>
    <property type="molecule type" value="Genomic_DNA"/>
</dbReference>
<dbReference type="SUPFAM" id="SSF52922">
    <property type="entry name" value="TK C-terminal domain-like"/>
    <property type="match status" value="1"/>
</dbReference>
<evidence type="ECO:0000313" key="6">
    <source>
        <dbReference type="Proteomes" id="UP000664904"/>
    </source>
</evidence>
<comment type="similarity">
    <text evidence="2">Belongs to the transketolase family.</text>
</comment>
<dbReference type="PANTHER" id="PTHR43825:SF5">
    <property type="entry name" value="HYPOTHETICAL TRANSKETOLASE FAMILY PROTEIN"/>
    <property type="match status" value="1"/>
</dbReference>
<proteinExistence type="inferred from homology"/>
<keyword evidence="3" id="KW-0786">Thiamine pyrophosphate</keyword>
<feature type="domain" description="Transketolase-like pyrimidine-binding" evidence="4">
    <location>
        <begin position="1"/>
        <end position="163"/>
    </location>
</feature>
<gene>
    <name evidence="5" type="ORF">J5O05_14455</name>
</gene>
<dbReference type="KEGG" id="pxi:J5O05_14455"/>
<dbReference type="CDD" id="cd07033">
    <property type="entry name" value="TPP_PYR_DXS_TK_like"/>
    <property type="match status" value="1"/>
</dbReference>
<accession>A0A975DIR3</accession>
<evidence type="ECO:0000313" key="5">
    <source>
        <dbReference type="EMBL" id="QTH71046.1"/>
    </source>
</evidence>
<keyword evidence="6" id="KW-1185">Reference proteome</keyword>
<evidence type="ECO:0000259" key="4">
    <source>
        <dbReference type="SMART" id="SM00861"/>
    </source>
</evidence>
<dbReference type="InterPro" id="IPR009014">
    <property type="entry name" value="Transketo_C/PFOR_II"/>
</dbReference>
<dbReference type="InterPro" id="IPR051157">
    <property type="entry name" value="PDH/Transketolase"/>
</dbReference>
<dbReference type="SMART" id="SM00861">
    <property type="entry name" value="Transket_pyr"/>
    <property type="match status" value="1"/>
</dbReference>